<proteinExistence type="predicted"/>
<protein>
    <submittedName>
        <fullName evidence="3">HEAT repeat</fullName>
    </submittedName>
</protein>
<dbReference type="InterPro" id="IPR021133">
    <property type="entry name" value="HEAT_type_2"/>
</dbReference>
<organism evidence="3 4">
    <name type="scientific">Carpediemonas membranifera</name>
    <dbReference type="NCBI Taxonomy" id="201153"/>
    <lineage>
        <taxon>Eukaryota</taxon>
        <taxon>Metamonada</taxon>
        <taxon>Carpediemonas-like organisms</taxon>
        <taxon>Carpediemonas</taxon>
    </lineage>
</organism>
<reference evidence="3" key="1">
    <citation type="submission" date="2021-05" db="EMBL/GenBank/DDBJ databases">
        <title>A free-living protist that lacks canonical eukaryotic 1 DNA replication and segregation systems.</title>
        <authorList>
            <person name="Salas-Leiva D.E."/>
            <person name="Tromer E.C."/>
            <person name="Curtis B.A."/>
            <person name="Jerlstrom-Hultqvist J."/>
            <person name="Kolisko M."/>
            <person name="Yi Z."/>
            <person name="Salas-Leiva J.S."/>
            <person name="Gallot-Lavallee L."/>
            <person name="Kops G.J.P.L."/>
            <person name="Archibald J.M."/>
            <person name="Simpson A.G.B."/>
            <person name="Roger A.J."/>
        </authorList>
    </citation>
    <scope>NUCLEOTIDE SEQUENCE</scope>
    <source>
        <strain evidence="3">BICM</strain>
    </source>
</reference>
<name>A0A8J6BWQ0_9EUKA</name>
<dbReference type="EMBL" id="JAHDYR010000035">
    <property type="protein sequence ID" value="KAG9392661.1"/>
    <property type="molecule type" value="Genomic_DNA"/>
</dbReference>
<sequence length="4398" mass="486218">MLALKTQLDNTKKGQSPLNLTDIAKSALHLYRTIYDNESVIEFHEKLLLPLLIEANESFRRSRNSILEDDDEHRFRHAVADIVSSVHVEVFFNSNNKQDIAEKCLVQALDLAHGDSADIAEPLSLFLFVIVRSVPIPSMILRLFKQITEILPKLFESCERLIRSWDQAAPSRYQPAATGLKPGNESFMVLKNFTNMFQHLHHQTQDVLRSSMGRAVYSSQPDESTRQLLKQAVDMFQNVQMNFLGTLIPITVTPATVDATTVFHLSQFKLTCTLLAFRQYFLDSNQRRIMSDKDIKDRMQMIVTSYINILSVNAAFPHLATIRREVMTYCQYILPPPRSLGRPSDRADSIALVAMRKSLGTLKLEGVVGDMSVLLNEVHGVTTLTNFETLIVKLVLGPLQPDDPEWQETTRSLVDLWLGRRVHEIGLAPTSIIQSAQRFRDVVERIAKDFNSTVITAGAAPNHQNATDRRKAISARASFVRSVGRAYLAIAEQFMSTLLVPPATLYAKDAKEAQEGFSCVSAVQDKVSRIFTDRHIFSRHHTTSPYSQTKPDDDEEVKALKTLTGLFNCGRGYDRFKPEHASSQLAPTAIATLVYWVMDVVYYTVYSLAEYMVVCSKFERGDEDSAVARAAKEIIEAGLVMNFNGGKISENLDGKLAAYQTVSTYANTMSHLWTILQPEIDETMDRALALLLDIASTPMLIDQPRGTALTRFQRFDPPRRIIQFLSLLNPDMLHAKLSRAMPHIIEVIEGVAPEYSQSFILYQTPVAAFINWVIDGWAEAGHIVFDAVHSLALELDSGVDVSLNKVRAVLTVATLFIDTLFRDHDPDGGLEISIAVTASRLSEFVWDVAVIVGAIPDPKRAVILLSRVIKLARDNSTRQLESSATMITAVSRALPLLFTHLAPLLDAHRDNLNLALMVLDILAAPPVHPTAMLEYLDLIVPRMVQLATVGTAADIATVASQLNSVIRLTSEDACLAKLGPHVEDLVQALTQVLKTKSPKPFAQQTLTSSSTDRSPGAQVDILDGNVVRDTLFVLGNLGSKAKASFLAPLAPSATNPKPPMPFEITINVLAVVLREQRPDATHALTLDIAPLMENLWRDMEAGETDLTSEDSQKTALSSVRLVFAAVAGIPSSDMQIRGERYTLPDFNPSTAAFRGVIGRTVGEMNEAAVKMITTAFRILFELPEAVSGPTLSEIESYLTAVMAQPGAFDSICTEEVCHVAPLCSVRALLELVTDPLLPTIPEPNATGRTAVSRAVAALKAVFEGLNSDPEEQGRVGQLMVDRLSDAMATPSYAVHDRCRDLMTHLLAKDTCLVYAGRTADTALKALAHSANAHCDALIHKPLADIGRLARGITGVRRADTQADGTDIVRTILDLVFTSRHHQAATLFAELLDEAPNGPSDSTVATIIGHVETRLTGDSPEGSIAVPMTNDSVLPVCFGLAAIINVLGKYGKLKLSDLRSSVRRIGTFATSLARMVANADHRAVIARPRTMSLPVTAEGTTADSNALCSMCRFILSVIIHLPDHPDLIDNIFLMFQALLGAALKTELKFGDVVIERLPEALQALQAMDLQQLTGIIAEELKPETLSSAVSIDIPVTNRPLQRPQTQQMSSAIDPCRAHIPILRLIRTVKTLAAVGMNLAVPLDFAGLIQRELEKLGHEEYHHPLLSVLYKPSTDAAIDGNAYRFIQEHISGLIELGLVVSAATEPTAVDSAGQTPKDVYKSILTLARTIGFNLQRQTCMKPPAIPRHNITAPVLIPAENVRRDTYDTPRTDPSLAPFTAALGRAAGFNPTALFVALCRYESNNSNAVKGSRSVMQETCALGDEQRSIVDKASDRRAKEEALVRWTQARTAIRVWGQIVFDIMHSPDGETVIQAITDEDVRGLYLYFRAEERDTYFQVFVSILARVTAAVPTKLITSPFIVRLVDDFRKHLSMTSNLHNTPRAIQHGQWVFDSRSRPLALAVLRGFTILACDGTLLELDAKHAAEPPIEGVMTAKELRAIFCKTLPFALSYCIHEAFIVRDVVADLCRNAPTAELVAIQHVMAGELNALHTFCPVQAKDGARQSPSPFSPVTPSVLRHVMQPITAEILNRARHTNDYEAIMPALKTVILLCGITNPPRPQVGVELLNDPAAPEGLRQEQLALLIIIVQNIGMHLPDAFTEEQRRTLIAMLTTPGVIGGPVMSANIDHMTYLLEAQLLCHPRAHDFIRGIIPDTDYGKVIKELLDNVFKNRTLEKTAGPVLESAASILISTMTRYDELRMHVGQRLHHAMSFQPNSNLWMNNHIPLIFALQLMRKHAYELYKLVDTLDPVIFFTIGRVNSPEILMPLVEIVDTRLTWHVRGNGNDSDRSDRDSNQDIISRFSFVLSRVCCMFVMYGARLQSPQYYQSLVPLQTRSVAVLRRAAEVWPEARVQIPFLRDVFLKYVTDKEEDTIKAFIMPDQREKQLGHSEPESFARLLPMVEMLQVCLHNTDAVSAFFSVPSPQEMAHQEIQAFMNDFGKRIDQFVEIFMPAFNAADKMDTGMFNPAMKVVKDKGLRLPRFVRWTDMAPVYCTLTELVIRLLKNKPHRTENSDPLLELFVTKTIDTCKCFLSDFRTKMAKAQSIWVKHQAVQKRWRESSPADRHMSVQFQGVVGCQLHIKMLLAIGRHDTRILNQSVDVVLLLLQQLCTTDFNAIAVETLYQARSGGSSTPSLKDCHDMYSELATETDILIALCIDYLTLHIAHQFRCALEVKVRGFKGVVRSTLGNRDSGLFNQERQSMMMLVKHGKDISSRYVKLFNQVIENTKVLFRQDSSYILSRPRHALRACMRFAAVGFGVIPDPELISPDNYDMRSSHPFQEAFNTAPSEMFRCYFDSLSSLDTQPLVYNRLSIASAAPFEEISSGIFNFLTHIAYAIKIPPVVRTVGIADPPFRRTAFLVIQTTTFPNYDHSAATRVLAVSGDCYLDGEGARSVINDALFYYDEYCNDLNTRHTDSGRKRNTRKKRKADAGDSQAVVTVEVDMTPPANPHQALCRLIANRFQAILGSLNWTLVYESHFLSHVARMFLMSLEVSEVTTSVWPRTVFQLNIDDVVDTIERLLRISPLNGREVFIQLFVNMYDHVLKDLPSARNELIRIIYGHLYQDTPNPSGPMAAAYFVHGMGYKDILVACLDRVTLPITSADPLVYEALVTRRSLHRMAALPIVERALTDGHPQSLAVRRVLRDCAFYHMGDDDNAFGTFATTLPTETAPNSTKEYLGALGEISKGEVAAEIYNATVAGSENMLGFMQLVDMRTTLLRDPPTLRVAGPLRTAMIAGLLGHWNIAQPLLLDVSKQLSTKREDGTRVATIADPATELYIHRMATATCRELHQWDVIDDVASAQFEKHHTIDKSSKSNEARNELIKLYPQIQLVGFISPELIVESFIKRQALVGDLTAIRNQRAVFTMCEQCYDSASDTTFSSAPLSMLLWTSLAYILDYTMETEYRGNTERFISMLFTRCLDMLTQTAHTHGVQSVVLRIAQMVSELSLITSCARKHEDTQFYKHTSGASHLSQIMPLLTQRMPAKWEGISAFSDAVTFRTLVLLFIYKLFNNELLPDRPPQQQQRRPPFMTNITAIRSTLFRRMRMAGLAMAAMNATTIRSDQEQSTTLELNFFVLRERILSAMTASSTWFSFDCAIHGLGDMKTWSREVIAKNPTTGLIKSETVRLRVMASLKAGMRSGHAVDLLNVATSISPDNYLAWGDLSRELANLAAQQSTAEQAFSFAITANSAALRALTAINTPTKVQTLLLPMLVHLADPNLPAAVREAMAEQLIAMLPSLSSSLAIHLTPQLIGILRITELQAVRRAVAGLLCISSLIRREEVLYQCRALAVETSDAVDGVMIQTFVNQAIKSWWGTEKFVWGVLSDKSPHKFTAPADTACFVISFIFATKPALAIAANSVAAGLAKLRDVVSPFDWLTWAITQMIAKPGTHADKAILETVVELIKDAQAKGEIPQKDAAKWAALFDPRSPPSRQSLQQCLKSISTLPRRAQRLPSVLLNIRPNTVAAPVIRPRQPHQSSHDVLYVLRGTVERLMKEVPYVDTPPVMFNLESPTFTVSDVCGLPAAQLSLRTAPVLADDTISTQAGRAHLMTLAVLLTPPAGLAALLPSSIAQSSCPADPLEPMPGVIRSLVAAGATNAGLFDHVIAAPNLIKRGFTSGYHMPCQISSTAACIAYVSGPTVSMHELAAVHSPGRQQAYRMPTHVPSLPSDAPKHEDGALAAHLARSVDPGVAWTARTAIAHAVAANLTLSHIYGVMAKTGDSPDTTVDVSRGLAHSIGGVFSPAASHRALRLLLGPVLPHGTVAALIRSISEAILRPKYRVAELMALNRMLWCGDTRQSAQIFANSALTEARALFPDLTAKDLSCECFDFVDQLVEDALDLKLGQV</sequence>
<comment type="caution">
    <text evidence="3">The sequence shown here is derived from an EMBL/GenBank/DDBJ whole genome shotgun (WGS) entry which is preliminary data.</text>
</comment>
<keyword evidence="4" id="KW-1185">Reference proteome</keyword>
<evidence type="ECO:0000313" key="4">
    <source>
        <dbReference type="Proteomes" id="UP000717585"/>
    </source>
</evidence>
<evidence type="ECO:0000313" key="3">
    <source>
        <dbReference type="EMBL" id="KAG9392661.1"/>
    </source>
</evidence>
<dbReference type="Proteomes" id="UP000717585">
    <property type="component" value="Unassembled WGS sequence"/>
</dbReference>
<accession>A0A8J6BWQ0</accession>
<feature type="repeat" description="HEAT" evidence="1">
    <location>
        <begin position="3761"/>
        <end position="3800"/>
    </location>
</feature>
<evidence type="ECO:0000256" key="2">
    <source>
        <dbReference type="SAM" id="MobiDB-lite"/>
    </source>
</evidence>
<gene>
    <name evidence="3" type="ORF">J8273_6029</name>
</gene>
<feature type="region of interest" description="Disordered" evidence="2">
    <location>
        <begin position="2966"/>
        <end position="2985"/>
    </location>
</feature>
<evidence type="ECO:0000256" key="1">
    <source>
        <dbReference type="PROSITE-ProRule" id="PRU00103"/>
    </source>
</evidence>
<dbReference type="PROSITE" id="PS50077">
    <property type="entry name" value="HEAT_REPEAT"/>
    <property type="match status" value="1"/>
</dbReference>